<evidence type="ECO:0000313" key="4">
    <source>
        <dbReference type="Proteomes" id="UP000256970"/>
    </source>
</evidence>
<evidence type="ECO:0000256" key="1">
    <source>
        <dbReference type="SAM" id="Coils"/>
    </source>
</evidence>
<organism evidence="3 4">
    <name type="scientific">Tetradesmus obliquus</name>
    <name type="common">Green alga</name>
    <name type="synonym">Acutodesmus obliquus</name>
    <dbReference type="NCBI Taxonomy" id="3088"/>
    <lineage>
        <taxon>Eukaryota</taxon>
        <taxon>Viridiplantae</taxon>
        <taxon>Chlorophyta</taxon>
        <taxon>core chlorophytes</taxon>
        <taxon>Chlorophyceae</taxon>
        <taxon>CS clade</taxon>
        <taxon>Sphaeropleales</taxon>
        <taxon>Scenedesmaceae</taxon>
        <taxon>Tetradesmus</taxon>
    </lineage>
</organism>
<feature type="compositionally biased region" description="Low complexity" evidence="2">
    <location>
        <begin position="94"/>
        <end position="118"/>
    </location>
</feature>
<accession>A0A383WPA5</accession>
<name>A0A383WPA5_TETOB</name>
<feature type="region of interest" description="Disordered" evidence="2">
    <location>
        <begin position="411"/>
        <end position="469"/>
    </location>
</feature>
<keyword evidence="4" id="KW-1185">Reference proteome</keyword>
<evidence type="ECO:0000256" key="2">
    <source>
        <dbReference type="SAM" id="MobiDB-lite"/>
    </source>
</evidence>
<sequence>MEDQAEICAELKRLEQQLALLAAEESIALPERANTPNTSSGADLPQEVAAAQTGSAFPAAPSSQRASPHIVEVQPHNPNTSQTAAAVQDKGSRGAQAAQRSDVAAEAVAAAPGASIPAPTQHAPGGKKSKQHRQVPANAMSPAPQPLGPHAPAINAAGASMAVVKSAGAAAVPEADSAAGQMPAELVQELLQQHSKLLDLMQTMASTAKVQAERSSRYEQQQQQQAARAAAAAADAGVLTAPAVTCLAAAAQHQQYDALPAEQHQLKKRFAKVQKVLLQHLQEARLQAAAAEAAREDACRREQESAAAAAALHMQLLQQQQEAQMQQHELSCVRQQLLQVKELHKRKMQQLKQQLQQQLQQQYEVQLQATTAAYAQELAQIQHHLAYSRKSGGLRASSAAAAAAAAIAAAGASGQDMSSPSCSPRPRLMQHNEQPVSRGSSPVRAHTHQQMQQQQHHYQQQQQRQQHRGGCQDLNVPADVLEYAERYQHGGEGTVRPPTAAPSVLQRQRCREQPVPEAAAQLAQHFVTGGEGISRPLSAPSSDRYAVLAHQQHNHNQQQQHRSSCGSPPRSCRPSLRSSCELPATAGGSTAASVDLPAYILASDSLWDALCG</sequence>
<dbReference type="Proteomes" id="UP000256970">
    <property type="component" value="Unassembled WGS sequence"/>
</dbReference>
<feature type="compositionally biased region" description="Low complexity" evidence="2">
    <location>
        <begin position="448"/>
        <end position="464"/>
    </location>
</feature>
<feature type="region of interest" description="Disordered" evidence="2">
    <location>
        <begin position="489"/>
        <end position="515"/>
    </location>
</feature>
<feature type="coiled-coil region" evidence="1">
    <location>
        <begin position="334"/>
        <end position="368"/>
    </location>
</feature>
<evidence type="ECO:0000313" key="3">
    <source>
        <dbReference type="EMBL" id="SZX78994.1"/>
    </source>
</evidence>
<feature type="region of interest" description="Disordered" evidence="2">
    <location>
        <begin position="52"/>
        <end position="144"/>
    </location>
</feature>
<feature type="compositionally biased region" description="Polar residues" evidence="2">
    <location>
        <begin position="431"/>
        <end position="440"/>
    </location>
</feature>
<gene>
    <name evidence="3" type="ORF">BQ4739_LOCUS19292</name>
</gene>
<feature type="compositionally biased region" description="Polar residues" evidence="2">
    <location>
        <begin position="76"/>
        <end position="85"/>
    </location>
</feature>
<dbReference type="STRING" id="3088.A0A383WPA5"/>
<dbReference type="EMBL" id="FNXT01001347">
    <property type="protein sequence ID" value="SZX78994.1"/>
    <property type="molecule type" value="Genomic_DNA"/>
</dbReference>
<protein>
    <submittedName>
        <fullName evidence="3">Uncharacterized protein</fullName>
    </submittedName>
</protein>
<keyword evidence="1" id="KW-0175">Coiled coil</keyword>
<reference evidence="3 4" key="1">
    <citation type="submission" date="2016-10" db="EMBL/GenBank/DDBJ databases">
        <authorList>
            <person name="Cai Z."/>
        </authorList>
    </citation>
    <scope>NUCLEOTIDE SEQUENCE [LARGE SCALE GENOMIC DNA]</scope>
</reference>
<dbReference type="AlphaFoldDB" id="A0A383WPA5"/>
<proteinExistence type="predicted"/>